<organism evidence="9 10">
    <name type="scientific">Acetivibrio ethanolgignens</name>
    <dbReference type="NCBI Taxonomy" id="290052"/>
    <lineage>
        <taxon>Bacteria</taxon>
        <taxon>Bacillati</taxon>
        <taxon>Bacillota</taxon>
        <taxon>Clostridia</taxon>
        <taxon>Eubacteriales</taxon>
        <taxon>Oscillospiraceae</taxon>
        <taxon>Acetivibrio</taxon>
    </lineage>
</organism>
<keyword evidence="5 8" id="KW-0812">Transmembrane</keyword>
<evidence type="ECO:0000256" key="2">
    <source>
        <dbReference type="ARBA" id="ARBA00010145"/>
    </source>
</evidence>
<keyword evidence="4" id="KW-1003">Cell membrane</keyword>
<evidence type="ECO:0000313" key="10">
    <source>
        <dbReference type="Proteomes" id="UP000054874"/>
    </source>
</evidence>
<dbReference type="AlphaFoldDB" id="A0A0V8QD76"/>
<evidence type="ECO:0000256" key="7">
    <source>
        <dbReference type="ARBA" id="ARBA00023136"/>
    </source>
</evidence>
<evidence type="ECO:0000256" key="1">
    <source>
        <dbReference type="ARBA" id="ARBA00004651"/>
    </source>
</evidence>
<feature type="transmembrane region" description="Helical" evidence="8">
    <location>
        <begin position="37"/>
        <end position="55"/>
    </location>
</feature>
<dbReference type="InterPro" id="IPR038770">
    <property type="entry name" value="Na+/solute_symporter_sf"/>
</dbReference>
<feature type="transmembrane region" description="Helical" evidence="8">
    <location>
        <begin position="286"/>
        <end position="307"/>
    </location>
</feature>
<feature type="transmembrane region" description="Helical" evidence="8">
    <location>
        <begin position="101"/>
        <end position="123"/>
    </location>
</feature>
<keyword evidence="3" id="KW-0813">Transport</keyword>
<evidence type="ECO:0000256" key="4">
    <source>
        <dbReference type="ARBA" id="ARBA00022475"/>
    </source>
</evidence>
<comment type="subcellular location">
    <subcellularLocation>
        <location evidence="1">Cell membrane</location>
        <topology evidence="1">Multi-pass membrane protein</topology>
    </subcellularLocation>
</comment>
<comment type="caution">
    <text evidence="9">The sequence shown here is derived from an EMBL/GenBank/DDBJ whole genome shotgun (WGS) entry which is preliminary data.</text>
</comment>
<dbReference type="GO" id="GO:0005886">
    <property type="term" value="C:plasma membrane"/>
    <property type="evidence" value="ECO:0007669"/>
    <property type="project" value="UniProtKB-SubCell"/>
</dbReference>
<keyword evidence="10" id="KW-1185">Reference proteome</keyword>
<sequence>MNYAIITIGQIIAMFVIILCGGILYKKGLITKEGNQTSNNILLYLVNPVVVFNAFQREFDPQLLKNLGMSAVLSFLAILISIGVARLLFASKGQDAKTRDLEKFSCIYTNCSFFGIPLVSSILGDEGVLYISAYLIAFNLLAWTHGLALVTGKADKENLKELFRTPLLPAVAAGFFMFIFGLRLLSPIQAGLDFIGALNTPLAMIVAGVSIAQSELFSMFKQKRIYYTALIGLFIIPLIVTGIFSLLPGYDMVKMVVLIATACPAGAMGTMLAIRFGGDYKYCSQIFAMTTLLSVVTLPVMVMVMQIV</sequence>
<dbReference type="Proteomes" id="UP000054874">
    <property type="component" value="Unassembled WGS sequence"/>
</dbReference>
<name>A0A0V8QD76_9FIRM</name>
<feature type="transmembrane region" description="Helical" evidence="8">
    <location>
        <begin position="194"/>
        <end position="213"/>
    </location>
</feature>
<evidence type="ECO:0000256" key="3">
    <source>
        <dbReference type="ARBA" id="ARBA00022448"/>
    </source>
</evidence>
<dbReference type="Pfam" id="PF03547">
    <property type="entry name" value="Mem_trans"/>
    <property type="match status" value="1"/>
</dbReference>
<feature type="transmembrane region" description="Helical" evidence="8">
    <location>
        <begin position="6"/>
        <end position="25"/>
    </location>
</feature>
<keyword evidence="7 8" id="KW-0472">Membrane</keyword>
<accession>A0A0V8QD76</accession>
<comment type="similarity">
    <text evidence="2">Belongs to the auxin efflux carrier (TC 2.A.69) family.</text>
</comment>
<gene>
    <name evidence="9" type="ORF">ASU35_12760</name>
</gene>
<proteinExistence type="inferred from homology"/>
<feature type="transmembrane region" description="Helical" evidence="8">
    <location>
        <begin position="67"/>
        <end position="89"/>
    </location>
</feature>
<evidence type="ECO:0000256" key="5">
    <source>
        <dbReference type="ARBA" id="ARBA00022692"/>
    </source>
</evidence>
<dbReference type="RefSeq" id="WP_058353280.1">
    <property type="nucleotide sequence ID" value="NZ_CABMMD010000170.1"/>
</dbReference>
<feature type="transmembrane region" description="Helical" evidence="8">
    <location>
        <begin position="225"/>
        <end position="247"/>
    </location>
</feature>
<evidence type="ECO:0008006" key="11">
    <source>
        <dbReference type="Google" id="ProtNLM"/>
    </source>
</evidence>
<evidence type="ECO:0000256" key="6">
    <source>
        <dbReference type="ARBA" id="ARBA00022989"/>
    </source>
</evidence>
<protein>
    <recommendedName>
        <fullName evidence="11">AEC family transporter</fullName>
    </recommendedName>
</protein>
<keyword evidence="6 8" id="KW-1133">Transmembrane helix</keyword>
<evidence type="ECO:0000313" key="9">
    <source>
        <dbReference type="EMBL" id="KSV58487.1"/>
    </source>
</evidence>
<dbReference type="Gene3D" id="1.20.1530.20">
    <property type="match status" value="1"/>
</dbReference>
<dbReference type="PANTHER" id="PTHR36838">
    <property type="entry name" value="AUXIN EFFLUX CARRIER FAMILY PROTEIN"/>
    <property type="match status" value="1"/>
</dbReference>
<reference evidence="9 10" key="1">
    <citation type="submission" date="2015-11" db="EMBL/GenBank/DDBJ databases">
        <title>Butyribacter intestini gen. nov., sp. nov., a butyric acid-producing bacterium of the family Lachnospiraceae isolated from the human faeces.</title>
        <authorList>
            <person name="Zou Y."/>
            <person name="Xue W."/>
            <person name="Luo G."/>
            <person name="Lv M."/>
        </authorList>
    </citation>
    <scope>NUCLEOTIDE SEQUENCE [LARGE SCALE GENOMIC DNA]</scope>
    <source>
        <strain evidence="9 10">ACET-33324</strain>
    </source>
</reference>
<dbReference type="GO" id="GO:0055085">
    <property type="term" value="P:transmembrane transport"/>
    <property type="evidence" value="ECO:0007669"/>
    <property type="project" value="InterPro"/>
</dbReference>
<dbReference type="PANTHER" id="PTHR36838:SF1">
    <property type="entry name" value="SLR1864 PROTEIN"/>
    <property type="match status" value="1"/>
</dbReference>
<feature type="transmembrane region" description="Helical" evidence="8">
    <location>
        <begin position="129"/>
        <end position="150"/>
    </location>
</feature>
<dbReference type="OrthoDB" id="9798064at2"/>
<feature type="transmembrane region" description="Helical" evidence="8">
    <location>
        <begin position="253"/>
        <end position="274"/>
    </location>
</feature>
<dbReference type="InterPro" id="IPR004776">
    <property type="entry name" value="Mem_transp_PIN-like"/>
</dbReference>
<feature type="transmembrane region" description="Helical" evidence="8">
    <location>
        <begin position="162"/>
        <end position="182"/>
    </location>
</feature>
<dbReference type="STRING" id="290052.ASU35_12760"/>
<evidence type="ECO:0000256" key="8">
    <source>
        <dbReference type="SAM" id="Phobius"/>
    </source>
</evidence>
<dbReference type="EMBL" id="LNAM01000170">
    <property type="protein sequence ID" value="KSV58487.1"/>
    <property type="molecule type" value="Genomic_DNA"/>
</dbReference>